<dbReference type="OrthoDB" id="1442247at2"/>
<protein>
    <submittedName>
        <fullName evidence="1">Uncharacterized protein DUF1367</fullName>
    </submittedName>
</protein>
<gene>
    <name evidence="1" type="ORF">C7440_1695</name>
</gene>
<dbReference type="AlphaFoldDB" id="A0A2U1CMJ0"/>
<dbReference type="RefSeq" id="WP_116518192.1">
    <property type="nucleotide sequence ID" value="NZ_JACCEX010000002.1"/>
</dbReference>
<proteinExistence type="predicted"/>
<accession>A0A2U1CMJ0</accession>
<organism evidence="1 2">
    <name type="scientific">Pusillimonas noertemannii</name>
    <dbReference type="NCBI Taxonomy" id="305977"/>
    <lineage>
        <taxon>Bacteria</taxon>
        <taxon>Pseudomonadati</taxon>
        <taxon>Pseudomonadota</taxon>
        <taxon>Betaproteobacteria</taxon>
        <taxon>Burkholderiales</taxon>
        <taxon>Alcaligenaceae</taxon>
        <taxon>Pusillimonas</taxon>
    </lineage>
</organism>
<evidence type="ECO:0000313" key="2">
    <source>
        <dbReference type="Proteomes" id="UP000246145"/>
    </source>
</evidence>
<dbReference type="InterPro" id="IPR009797">
    <property type="entry name" value="DUF1367"/>
</dbReference>
<comment type="caution">
    <text evidence="1">The sequence shown here is derived from an EMBL/GenBank/DDBJ whole genome shotgun (WGS) entry which is preliminary data.</text>
</comment>
<sequence>MEVLLLKTPQGSFVPLDEEQADACRRFKVGSTIRAEVASMRNSKFHRKFFAMLDIGFDAWEPPEAEHRGLPVQKNRNRFRKDCIIAAGFYDAVANINGDVRAEAQSIKFSRMEQEDFEKLYSAVANVLLQKVLTNYTRQDLDDVVAQIVGFV</sequence>
<keyword evidence="2" id="KW-1185">Reference proteome</keyword>
<name>A0A2U1CMJ0_9BURK</name>
<dbReference type="EMBL" id="QEKO01000002">
    <property type="protein sequence ID" value="PVY62202.1"/>
    <property type="molecule type" value="Genomic_DNA"/>
</dbReference>
<dbReference type="Pfam" id="PF07105">
    <property type="entry name" value="DUF1367"/>
    <property type="match status" value="2"/>
</dbReference>
<dbReference type="Proteomes" id="UP000246145">
    <property type="component" value="Unassembled WGS sequence"/>
</dbReference>
<reference evidence="1 2" key="1">
    <citation type="submission" date="2018-04" db="EMBL/GenBank/DDBJ databases">
        <title>Genomic Encyclopedia of Type Strains, Phase IV (KMG-IV): sequencing the most valuable type-strain genomes for metagenomic binning, comparative biology and taxonomic classification.</title>
        <authorList>
            <person name="Goeker M."/>
        </authorList>
    </citation>
    <scope>NUCLEOTIDE SEQUENCE [LARGE SCALE GENOMIC DNA]</scope>
    <source>
        <strain evidence="1 2">DSM 10065</strain>
    </source>
</reference>
<evidence type="ECO:0000313" key="1">
    <source>
        <dbReference type="EMBL" id="PVY62202.1"/>
    </source>
</evidence>